<reference evidence="11" key="1">
    <citation type="journal article" date="2019" name="Int. J. Syst. Evol. Microbiol.">
        <title>The Global Catalogue of Microorganisms (GCM) 10K type strain sequencing project: providing services to taxonomists for standard genome sequencing and annotation.</title>
        <authorList>
            <consortium name="The Broad Institute Genomics Platform"/>
            <consortium name="The Broad Institute Genome Sequencing Center for Infectious Disease"/>
            <person name="Wu L."/>
            <person name="Ma J."/>
        </authorList>
    </citation>
    <scope>NUCLEOTIDE SEQUENCE [LARGE SCALE GENOMIC DNA]</scope>
    <source>
        <strain evidence="11">JCM 30774</strain>
    </source>
</reference>
<evidence type="ECO:0000256" key="3">
    <source>
        <dbReference type="ARBA" id="ARBA00022553"/>
    </source>
</evidence>
<evidence type="ECO:0000259" key="9">
    <source>
        <dbReference type="PROSITE" id="PS50110"/>
    </source>
</evidence>
<feature type="domain" description="Histidine kinase" evidence="8">
    <location>
        <begin position="388"/>
        <end position="605"/>
    </location>
</feature>
<dbReference type="CDD" id="cd16922">
    <property type="entry name" value="HATPase_EvgS-ArcB-TorS-like"/>
    <property type="match status" value="1"/>
</dbReference>
<proteinExistence type="predicted"/>
<feature type="transmembrane region" description="Helical" evidence="7">
    <location>
        <begin position="21"/>
        <end position="40"/>
    </location>
</feature>
<dbReference type="InterPro" id="IPR011006">
    <property type="entry name" value="CheY-like_superfamily"/>
</dbReference>
<sequence length="861" mass="96156">MDMSLTNKQLSKIKLPVLLPLIIAFFLIWLLFVGVAWLWFESLQQRSLQERINQFDDQLFQEQTSVMGALEERLTLLESLIVSNDMVPLESIFEQTVAGMKLSRLTWVDDNGELRFETATSLLPLDIAMGYGDSFNNDERGLNYKRGLILLPTGELILRAVQLLPDGFGALVADYPFVRSIGQLSRAHGVYTNLIAGTDSVDPQLAQAFPAMTFNQYAQPFSEATLTIYSSDALVNPSDFISVYQEMMANNDAGRFSYKTGIGLGEEYFDLALLPFFGVEGELIAQTLVVKNTTQDQEDTLWLQLVVTVAALLIAALLLMFFYFLLGRIERRIQSGELQILEERDRSESLRIESETLRIDAETHREQAELARDEAEKASLVKSEFLAKMSHELRTPLNAIIGLSEMMHEDAKEFGDEDYVEPLERVIRASKHLLSLINEILDISKIESGKMEIYPENADLDALVTEVIETAETLVKDKPIAFTLDKDTLGRAVVDPTRFKQVLFNLISNAIKFTDQGEVGVAATMHDGDVKISVTDTGPGISEEQLSTLFKEFVQLDSKSNRKHEGTGLGLAISRKFAQMMGGNITVTSELGKGSTFTFSIPLRLPKVSSTDVISADLQTLLLIDDDPTSAELIRRHIPEDVQVEVAENGVQALEIARNKRVDMITLDVEMPLLNGWDTLAALRADKALANIPVVIISVSDERQKAYEMGATDYLVKPIKQEDVERILHTASKESSNASSVLVVDDSEEIRMSARKLFERLGLTVFEAENGQVALQRLAQVRPDFVILDLMMPEMDGFELLQRMRSGEFKDLDVYIMTAMELTPEQKQWLEGRATAVLSKGGDSEGSFLSRMKSIVKEARG</sequence>
<dbReference type="InterPro" id="IPR003594">
    <property type="entry name" value="HATPase_dom"/>
</dbReference>
<dbReference type="Gene3D" id="3.40.50.2300">
    <property type="match status" value="2"/>
</dbReference>
<evidence type="ECO:0000256" key="6">
    <source>
        <dbReference type="PROSITE-ProRule" id="PRU00169"/>
    </source>
</evidence>
<keyword evidence="7" id="KW-0812">Transmembrane</keyword>
<dbReference type="PRINTS" id="PR00344">
    <property type="entry name" value="BCTRLSENSOR"/>
</dbReference>
<dbReference type="InterPro" id="IPR005467">
    <property type="entry name" value="His_kinase_dom"/>
</dbReference>
<feature type="modified residue" description="4-aspartylphosphate" evidence="6">
    <location>
        <position position="668"/>
    </location>
</feature>
<dbReference type="Proteomes" id="UP001597059">
    <property type="component" value="Unassembled WGS sequence"/>
</dbReference>
<dbReference type="InterPro" id="IPR036097">
    <property type="entry name" value="HisK_dim/P_sf"/>
</dbReference>
<evidence type="ECO:0000256" key="7">
    <source>
        <dbReference type="SAM" id="Phobius"/>
    </source>
</evidence>
<comment type="caution">
    <text evidence="10">The sequence shown here is derived from an EMBL/GenBank/DDBJ whole genome shotgun (WGS) entry which is preliminary data.</text>
</comment>
<keyword evidence="11" id="KW-1185">Reference proteome</keyword>
<evidence type="ECO:0000313" key="11">
    <source>
        <dbReference type="Proteomes" id="UP001597059"/>
    </source>
</evidence>
<protein>
    <recommendedName>
        <fullName evidence="2">histidine kinase</fullName>
        <ecNumber evidence="2">2.7.13.3</ecNumber>
    </recommendedName>
</protein>
<evidence type="ECO:0000256" key="2">
    <source>
        <dbReference type="ARBA" id="ARBA00012438"/>
    </source>
</evidence>
<dbReference type="SUPFAM" id="SSF52172">
    <property type="entry name" value="CheY-like"/>
    <property type="match status" value="2"/>
</dbReference>
<evidence type="ECO:0000256" key="5">
    <source>
        <dbReference type="ARBA" id="ARBA00022777"/>
    </source>
</evidence>
<keyword evidence="4" id="KW-0808">Transferase</keyword>
<dbReference type="InterPro" id="IPR036890">
    <property type="entry name" value="HATPase_C_sf"/>
</dbReference>
<feature type="domain" description="Response regulatory" evidence="9">
    <location>
        <begin position="620"/>
        <end position="732"/>
    </location>
</feature>
<accession>A0ABW4B2Q9</accession>
<dbReference type="SUPFAM" id="SSF47384">
    <property type="entry name" value="Homodimeric domain of signal transducing histidine kinase"/>
    <property type="match status" value="1"/>
</dbReference>
<evidence type="ECO:0000313" key="10">
    <source>
        <dbReference type="EMBL" id="MFD1384267.1"/>
    </source>
</evidence>
<dbReference type="SMART" id="SM00387">
    <property type="entry name" value="HATPase_c"/>
    <property type="match status" value="1"/>
</dbReference>
<dbReference type="Gene3D" id="1.10.287.130">
    <property type="match status" value="1"/>
</dbReference>
<dbReference type="InterPro" id="IPR003661">
    <property type="entry name" value="HisK_dim/P_dom"/>
</dbReference>
<name>A0ABW4B2Q9_9GAMM</name>
<dbReference type="EMBL" id="JBHTMN010000014">
    <property type="protein sequence ID" value="MFD1384267.1"/>
    <property type="molecule type" value="Genomic_DNA"/>
</dbReference>
<dbReference type="Pfam" id="PF00072">
    <property type="entry name" value="Response_reg"/>
    <property type="match status" value="2"/>
</dbReference>
<feature type="domain" description="Response regulatory" evidence="9">
    <location>
        <begin position="740"/>
        <end position="855"/>
    </location>
</feature>
<dbReference type="PANTHER" id="PTHR43047:SF72">
    <property type="entry name" value="OSMOSENSING HISTIDINE PROTEIN KINASE SLN1"/>
    <property type="match status" value="1"/>
</dbReference>
<dbReference type="SMART" id="SM00448">
    <property type="entry name" value="REC"/>
    <property type="match status" value="2"/>
</dbReference>
<dbReference type="Pfam" id="PF00512">
    <property type="entry name" value="HisKA"/>
    <property type="match status" value="1"/>
</dbReference>
<dbReference type="RefSeq" id="WP_377368327.1">
    <property type="nucleotide sequence ID" value="NZ_JBHTMN010000014.1"/>
</dbReference>
<feature type="modified residue" description="4-aspartylphosphate" evidence="6">
    <location>
        <position position="789"/>
    </location>
</feature>
<dbReference type="EC" id="2.7.13.3" evidence="2"/>
<keyword evidence="5" id="KW-0418">Kinase</keyword>
<evidence type="ECO:0000256" key="1">
    <source>
        <dbReference type="ARBA" id="ARBA00000085"/>
    </source>
</evidence>
<gene>
    <name evidence="10" type="ORF">ACFQ45_12885</name>
</gene>
<dbReference type="PANTHER" id="PTHR43047">
    <property type="entry name" value="TWO-COMPONENT HISTIDINE PROTEIN KINASE"/>
    <property type="match status" value="1"/>
</dbReference>
<dbReference type="InterPro" id="IPR004358">
    <property type="entry name" value="Sig_transdc_His_kin-like_C"/>
</dbReference>
<evidence type="ECO:0000256" key="4">
    <source>
        <dbReference type="ARBA" id="ARBA00022679"/>
    </source>
</evidence>
<organism evidence="10 11">
    <name type="scientific">Rhodanobacter aciditrophus</name>
    <dbReference type="NCBI Taxonomy" id="1623218"/>
    <lineage>
        <taxon>Bacteria</taxon>
        <taxon>Pseudomonadati</taxon>
        <taxon>Pseudomonadota</taxon>
        <taxon>Gammaproteobacteria</taxon>
        <taxon>Lysobacterales</taxon>
        <taxon>Rhodanobacteraceae</taxon>
        <taxon>Rhodanobacter</taxon>
    </lineage>
</organism>
<keyword evidence="7" id="KW-0472">Membrane</keyword>
<dbReference type="SMART" id="SM00388">
    <property type="entry name" value="HisKA"/>
    <property type="match status" value="1"/>
</dbReference>
<dbReference type="PROSITE" id="PS50110">
    <property type="entry name" value="RESPONSE_REGULATORY"/>
    <property type="match status" value="2"/>
</dbReference>
<dbReference type="Pfam" id="PF02518">
    <property type="entry name" value="HATPase_c"/>
    <property type="match status" value="1"/>
</dbReference>
<dbReference type="PROSITE" id="PS50109">
    <property type="entry name" value="HIS_KIN"/>
    <property type="match status" value="1"/>
</dbReference>
<keyword evidence="3 6" id="KW-0597">Phosphoprotein</keyword>
<feature type="transmembrane region" description="Helical" evidence="7">
    <location>
        <begin position="301"/>
        <end position="326"/>
    </location>
</feature>
<dbReference type="InterPro" id="IPR001789">
    <property type="entry name" value="Sig_transdc_resp-reg_receiver"/>
</dbReference>
<evidence type="ECO:0000259" key="8">
    <source>
        <dbReference type="PROSITE" id="PS50109"/>
    </source>
</evidence>
<dbReference type="Gene3D" id="3.30.565.10">
    <property type="entry name" value="Histidine kinase-like ATPase, C-terminal domain"/>
    <property type="match status" value="1"/>
</dbReference>
<dbReference type="CDD" id="cd00156">
    <property type="entry name" value="REC"/>
    <property type="match status" value="1"/>
</dbReference>
<dbReference type="CDD" id="cd00082">
    <property type="entry name" value="HisKA"/>
    <property type="match status" value="1"/>
</dbReference>
<keyword evidence="7" id="KW-1133">Transmembrane helix</keyword>
<dbReference type="SUPFAM" id="SSF55874">
    <property type="entry name" value="ATPase domain of HSP90 chaperone/DNA topoisomerase II/histidine kinase"/>
    <property type="match status" value="1"/>
</dbReference>
<comment type="catalytic activity">
    <reaction evidence="1">
        <text>ATP + protein L-histidine = ADP + protein N-phospho-L-histidine.</text>
        <dbReference type="EC" id="2.7.13.3"/>
    </reaction>
</comment>